<dbReference type="SUPFAM" id="SSF52540">
    <property type="entry name" value="P-loop containing nucleoside triphosphate hydrolases"/>
    <property type="match status" value="1"/>
</dbReference>
<evidence type="ECO:0000313" key="11">
    <source>
        <dbReference type="EMBL" id="AKJ64320.1"/>
    </source>
</evidence>
<dbReference type="OrthoDB" id="9815896at2"/>
<name>A0A0G3EHP9_9BACT</name>
<evidence type="ECO:0000256" key="5">
    <source>
        <dbReference type="ARBA" id="ARBA00022694"/>
    </source>
</evidence>
<evidence type="ECO:0000256" key="8">
    <source>
        <dbReference type="ARBA" id="ARBA00022840"/>
    </source>
</evidence>
<comment type="subcellular location">
    <subcellularLocation>
        <location evidence="1">Cytoplasm</location>
    </subcellularLocation>
</comment>
<keyword evidence="7" id="KW-0547">Nucleotide-binding</keyword>
<dbReference type="KEGG" id="vbl:L21SP4_01066"/>
<keyword evidence="9" id="KW-0460">Magnesium</keyword>
<dbReference type="GO" id="GO:0002949">
    <property type="term" value="P:tRNA threonylcarbamoyladenosine modification"/>
    <property type="evidence" value="ECO:0007669"/>
    <property type="project" value="InterPro"/>
</dbReference>
<keyword evidence="12" id="KW-1185">Reference proteome</keyword>
<organism evidence="11 12">
    <name type="scientific">Kiritimatiella glycovorans</name>
    <dbReference type="NCBI Taxonomy" id="1307763"/>
    <lineage>
        <taxon>Bacteria</taxon>
        <taxon>Pseudomonadati</taxon>
        <taxon>Kiritimatiellota</taxon>
        <taxon>Kiritimatiellia</taxon>
        <taxon>Kiritimatiellales</taxon>
        <taxon>Kiritimatiellaceae</taxon>
        <taxon>Kiritimatiella</taxon>
    </lineage>
</organism>
<dbReference type="InterPro" id="IPR003442">
    <property type="entry name" value="T6A_TsaE"/>
</dbReference>
<evidence type="ECO:0000256" key="10">
    <source>
        <dbReference type="ARBA" id="ARBA00032441"/>
    </source>
</evidence>
<protein>
    <recommendedName>
        <fullName evidence="3">tRNA threonylcarbamoyladenosine biosynthesis protein TsaE</fullName>
    </recommendedName>
    <alternativeName>
        <fullName evidence="10">t(6)A37 threonylcarbamoyladenosine biosynthesis protein TsaE</fullName>
    </alternativeName>
</protein>
<dbReference type="InterPro" id="IPR027417">
    <property type="entry name" value="P-loop_NTPase"/>
</dbReference>
<evidence type="ECO:0000256" key="1">
    <source>
        <dbReference type="ARBA" id="ARBA00004496"/>
    </source>
</evidence>
<dbReference type="Proteomes" id="UP000035268">
    <property type="component" value="Chromosome"/>
</dbReference>
<reference evidence="12" key="1">
    <citation type="submission" date="2015-02" db="EMBL/GenBank/DDBJ databases">
        <title>Description and complete genome sequence of the first cultured representative of the subdivision 5 of the Verrucomicrobia phylum.</title>
        <authorList>
            <person name="Spring S."/>
            <person name="Bunk B."/>
            <person name="Sproer C."/>
            <person name="Klenk H.-P."/>
        </authorList>
    </citation>
    <scope>NUCLEOTIDE SEQUENCE [LARGE SCALE GENOMIC DNA]</scope>
    <source>
        <strain evidence="12">L21-Fru-AB</strain>
    </source>
</reference>
<proteinExistence type="inferred from homology"/>
<dbReference type="EMBL" id="CP010904">
    <property type="protein sequence ID" value="AKJ64320.1"/>
    <property type="molecule type" value="Genomic_DNA"/>
</dbReference>
<dbReference type="PANTHER" id="PTHR33540">
    <property type="entry name" value="TRNA THREONYLCARBAMOYLADENOSINE BIOSYNTHESIS PROTEIN TSAE"/>
    <property type="match status" value="1"/>
</dbReference>
<reference evidence="11 12" key="2">
    <citation type="journal article" date="2016" name="ISME J.">
        <title>Characterization of the first cultured representative of Verrucomicrobia subdivision 5 indicates the proposal of a novel phylum.</title>
        <authorList>
            <person name="Spring S."/>
            <person name="Bunk B."/>
            <person name="Sproer C."/>
            <person name="Schumann P."/>
            <person name="Rohde M."/>
            <person name="Tindall B.J."/>
            <person name="Klenk H.P."/>
        </authorList>
    </citation>
    <scope>NUCLEOTIDE SEQUENCE [LARGE SCALE GENOMIC DNA]</scope>
    <source>
        <strain evidence="11 12">L21-Fru-AB</strain>
    </source>
</reference>
<accession>A0A0G3EHP9</accession>
<keyword evidence="6" id="KW-0479">Metal-binding</keyword>
<gene>
    <name evidence="11" type="ORF">L21SP4_01066</name>
</gene>
<dbReference type="Pfam" id="PF02367">
    <property type="entry name" value="TsaE"/>
    <property type="match status" value="1"/>
</dbReference>
<dbReference type="STRING" id="1307763.L21SP4_01066"/>
<dbReference type="AlphaFoldDB" id="A0A0G3EHP9"/>
<evidence type="ECO:0000256" key="3">
    <source>
        <dbReference type="ARBA" id="ARBA00019010"/>
    </source>
</evidence>
<evidence type="ECO:0000256" key="9">
    <source>
        <dbReference type="ARBA" id="ARBA00022842"/>
    </source>
</evidence>
<dbReference type="Gene3D" id="3.40.50.300">
    <property type="entry name" value="P-loop containing nucleotide triphosphate hydrolases"/>
    <property type="match status" value="1"/>
</dbReference>
<dbReference type="PATRIC" id="fig|1609981.3.peg.1114"/>
<dbReference type="NCBIfam" id="TIGR00150">
    <property type="entry name" value="T6A_YjeE"/>
    <property type="match status" value="1"/>
</dbReference>
<evidence type="ECO:0000256" key="4">
    <source>
        <dbReference type="ARBA" id="ARBA00022490"/>
    </source>
</evidence>
<keyword evidence="4" id="KW-0963">Cytoplasm</keyword>
<evidence type="ECO:0000256" key="7">
    <source>
        <dbReference type="ARBA" id="ARBA00022741"/>
    </source>
</evidence>
<dbReference type="GO" id="GO:0005524">
    <property type="term" value="F:ATP binding"/>
    <property type="evidence" value="ECO:0007669"/>
    <property type="project" value="UniProtKB-KW"/>
</dbReference>
<dbReference type="RefSeq" id="WP_052881671.1">
    <property type="nucleotide sequence ID" value="NZ_CP010904.1"/>
</dbReference>
<dbReference type="GO" id="GO:0005737">
    <property type="term" value="C:cytoplasm"/>
    <property type="evidence" value="ECO:0007669"/>
    <property type="project" value="UniProtKB-SubCell"/>
</dbReference>
<keyword evidence="8" id="KW-0067">ATP-binding</keyword>
<keyword evidence="5" id="KW-0819">tRNA processing</keyword>
<sequence length="154" mass="17132">MKNGNAERTVGRTVSYGPEETREIAGELARELSDGAVLALHGDLGAGKTCFVQGLARACGVDQPVTSPTFTLINEYRGRRRVYHIDLYRIADPEELRDLGWEQYMEPDGITVVEWAERAADAFPGTAIHIRFDYGKEPEERILCFDRGGAPCSR</sequence>
<evidence type="ECO:0000256" key="2">
    <source>
        <dbReference type="ARBA" id="ARBA00007599"/>
    </source>
</evidence>
<dbReference type="GO" id="GO:0046872">
    <property type="term" value="F:metal ion binding"/>
    <property type="evidence" value="ECO:0007669"/>
    <property type="project" value="UniProtKB-KW"/>
</dbReference>
<comment type="similarity">
    <text evidence="2">Belongs to the TsaE family.</text>
</comment>
<evidence type="ECO:0000256" key="6">
    <source>
        <dbReference type="ARBA" id="ARBA00022723"/>
    </source>
</evidence>
<dbReference type="PANTHER" id="PTHR33540:SF2">
    <property type="entry name" value="TRNA THREONYLCARBAMOYLADENOSINE BIOSYNTHESIS PROTEIN TSAE"/>
    <property type="match status" value="1"/>
</dbReference>
<evidence type="ECO:0000313" key="12">
    <source>
        <dbReference type="Proteomes" id="UP000035268"/>
    </source>
</evidence>